<reference evidence="1 2" key="1">
    <citation type="submission" date="2016-10" db="EMBL/GenBank/DDBJ databases">
        <authorList>
            <person name="de Groot N.N."/>
        </authorList>
    </citation>
    <scope>NUCLEOTIDE SEQUENCE [LARGE SCALE GENOMIC DNA]</scope>
    <source>
        <strain evidence="1 2">DSM 21228</strain>
    </source>
</reference>
<dbReference type="Proteomes" id="UP000199397">
    <property type="component" value="Unassembled WGS sequence"/>
</dbReference>
<dbReference type="STRING" id="525918.SAMN05660964_02106"/>
<dbReference type="OrthoDB" id="6144170at2"/>
<name>A0A1H4D0S0_9GAMM</name>
<proteinExistence type="predicted"/>
<evidence type="ECO:0000313" key="1">
    <source>
        <dbReference type="EMBL" id="SEA66198.1"/>
    </source>
</evidence>
<dbReference type="EMBL" id="FNQP01000011">
    <property type="protein sequence ID" value="SEA66198.1"/>
    <property type="molecule type" value="Genomic_DNA"/>
</dbReference>
<evidence type="ECO:0000313" key="2">
    <source>
        <dbReference type="Proteomes" id="UP000199397"/>
    </source>
</evidence>
<protein>
    <submittedName>
        <fullName evidence="1">Peptidase U49</fullName>
    </submittedName>
</protein>
<keyword evidence="2" id="KW-1185">Reference proteome</keyword>
<organism evidence="1 2">
    <name type="scientific">Thiothrix caldifontis</name>
    <dbReference type="NCBI Taxonomy" id="525918"/>
    <lineage>
        <taxon>Bacteria</taxon>
        <taxon>Pseudomonadati</taxon>
        <taxon>Pseudomonadota</taxon>
        <taxon>Gammaproteobacteria</taxon>
        <taxon>Thiotrichales</taxon>
        <taxon>Thiotrichaceae</taxon>
        <taxon>Thiothrix</taxon>
    </lineage>
</organism>
<dbReference type="RefSeq" id="WP_093068412.1">
    <property type="nucleotide sequence ID" value="NZ_FNQP01000011.1"/>
</dbReference>
<accession>A0A1H4D0S0</accession>
<sequence length="459" mass="50188">MKWLSWVAAATACAIIVPLVMAKKTPEDRWQGFYSKATLEQTAARSTPDIRAILVDDIPKILTAEQRTRLSGVSIEFPLESPEHIANFFSDPKSKRVVMPVSSIRFLRDIAVAYAWLNVKGYDIQPVSDYLALIKYQWPDSLQNTAHTPLETLGIPANALDETAVAERFQSLFGSMIVFILGHELGHIYHQHPGYDATSLSQSKRLEQDADAFALGIMQQMGEAPTGASFYFFVLAHLEPFVGDSDFNQHQANRTHPLNPPRIAAIAGNIKQNAARFAAGSTNRKQTLAALATVSDELGNMSCPPPLSTKERHTVSCLLGDEGVQAALRKIGLSTRVDMLQPRRVGELAKLPGEDSAVAAIFSGIFVGEWIDEKAVGLNTKMVLTRNGDTVTGTYTVGLGAVTLEGKVQGNDLEYTWRWGDDYFGQGKLSSQQQGKTLTGTWGYTKATTGGGTWQLTQQ</sequence>
<dbReference type="AlphaFoldDB" id="A0A1H4D0S0"/>
<gene>
    <name evidence="1" type="ORF">SAMN05660964_02106</name>
</gene>